<dbReference type="AlphaFoldDB" id="A0A921IGF9"/>
<reference evidence="2" key="2">
    <citation type="submission" date="2021-09" db="EMBL/GenBank/DDBJ databases">
        <authorList>
            <person name="Gilroy R."/>
        </authorList>
    </citation>
    <scope>NUCLEOTIDE SEQUENCE</scope>
    <source>
        <strain evidence="2">CHK189-29639</strain>
    </source>
</reference>
<accession>A0A921IGF9</accession>
<evidence type="ECO:0000313" key="2">
    <source>
        <dbReference type="EMBL" id="HJG16383.1"/>
    </source>
</evidence>
<keyword evidence="1" id="KW-0175">Coiled coil</keyword>
<comment type="caution">
    <text evidence="2">The sequence shown here is derived from an EMBL/GenBank/DDBJ whole genome shotgun (WGS) entry which is preliminary data.</text>
</comment>
<feature type="coiled-coil region" evidence="1">
    <location>
        <begin position="16"/>
        <end position="43"/>
    </location>
</feature>
<proteinExistence type="predicted"/>
<organism evidence="2 3">
    <name type="scientific">Ligilactobacillus salivarius</name>
    <dbReference type="NCBI Taxonomy" id="1624"/>
    <lineage>
        <taxon>Bacteria</taxon>
        <taxon>Bacillati</taxon>
        <taxon>Bacillota</taxon>
        <taxon>Bacilli</taxon>
        <taxon>Lactobacillales</taxon>
        <taxon>Lactobacillaceae</taxon>
        <taxon>Ligilactobacillus</taxon>
    </lineage>
</organism>
<name>A0A921IGF9_9LACO</name>
<gene>
    <name evidence="2" type="ORF">K8V06_09650</name>
</gene>
<sequence length="233" mass="27189">MEYIVRKVARESRKYVEKISKTIDEKEKELRKYEAYLDEIDDNKILNIEETQVEDKVESLKFSLKDLYKERDELQKCEDFYSNLEELTSNETYDGDLYFDDNLNLRSLGSDPTYELVVDLKSERFYIYRPADTKAVWMTLDEIKALVNKVLDDKQIEEANSTCYSNHYEKLLESSEAARIANLISTNSSKFSSKNLAKLSKAVEKANPERKQILASALISVESKYEESEYGEI</sequence>
<evidence type="ECO:0000256" key="1">
    <source>
        <dbReference type="SAM" id="Coils"/>
    </source>
</evidence>
<protein>
    <submittedName>
        <fullName evidence="2">Uncharacterized protein</fullName>
    </submittedName>
</protein>
<evidence type="ECO:0000313" key="3">
    <source>
        <dbReference type="Proteomes" id="UP000759256"/>
    </source>
</evidence>
<dbReference type="Proteomes" id="UP000759256">
    <property type="component" value="Unassembled WGS sequence"/>
</dbReference>
<reference evidence="2" key="1">
    <citation type="journal article" date="2021" name="PeerJ">
        <title>Extensive microbial diversity within the chicken gut microbiome revealed by metagenomics and culture.</title>
        <authorList>
            <person name="Gilroy R."/>
            <person name="Ravi A."/>
            <person name="Getino M."/>
            <person name="Pursley I."/>
            <person name="Horton D.L."/>
            <person name="Alikhan N.F."/>
            <person name="Baker D."/>
            <person name="Gharbi K."/>
            <person name="Hall N."/>
            <person name="Watson M."/>
            <person name="Adriaenssens E.M."/>
            <person name="Foster-Nyarko E."/>
            <person name="Jarju S."/>
            <person name="Secka A."/>
            <person name="Antonio M."/>
            <person name="Oren A."/>
            <person name="Chaudhuri R.R."/>
            <person name="La Ragione R."/>
            <person name="Hildebrand F."/>
            <person name="Pallen M.J."/>
        </authorList>
    </citation>
    <scope>NUCLEOTIDE SEQUENCE</scope>
    <source>
        <strain evidence="2">CHK189-29639</strain>
    </source>
</reference>
<dbReference type="EMBL" id="DYVK01000095">
    <property type="protein sequence ID" value="HJG16383.1"/>
    <property type="molecule type" value="Genomic_DNA"/>
</dbReference>